<dbReference type="EMBL" id="CAADFK010000062">
    <property type="protein sequence ID" value="VFK14481.1"/>
    <property type="molecule type" value="Genomic_DNA"/>
</dbReference>
<organism evidence="1">
    <name type="scientific">Candidatus Kentrum sp. LPFa</name>
    <dbReference type="NCBI Taxonomy" id="2126335"/>
    <lineage>
        <taxon>Bacteria</taxon>
        <taxon>Pseudomonadati</taxon>
        <taxon>Pseudomonadota</taxon>
        <taxon>Gammaproteobacteria</taxon>
        <taxon>Candidatus Kentrum</taxon>
    </lineage>
</organism>
<evidence type="ECO:0000313" key="1">
    <source>
        <dbReference type="EMBL" id="VFK14481.1"/>
    </source>
</evidence>
<accession>A0A450WBZ3</accession>
<sequence length="79" mass="9344">MGAVTAMMMPDGVIRYLPNPENPEPKRSIKYHFFRFSDFLIILFGIFRESDYKGSMCWPKVVRWSRRVTMGRFVRNHGA</sequence>
<dbReference type="AlphaFoldDB" id="A0A450WBZ3"/>
<gene>
    <name evidence="1" type="ORF">BECKLPF1236B_GA0070989_106215</name>
</gene>
<reference evidence="1" key="1">
    <citation type="submission" date="2019-02" db="EMBL/GenBank/DDBJ databases">
        <authorList>
            <person name="Gruber-Vodicka R. H."/>
            <person name="Seah K. B. B."/>
        </authorList>
    </citation>
    <scope>NUCLEOTIDE SEQUENCE</scope>
    <source>
        <strain evidence="1">BECK_S313</strain>
    </source>
</reference>
<name>A0A450WBZ3_9GAMM</name>
<protein>
    <submittedName>
        <fullName evidence="1">Uncharacterized protein</fullName>
    </submittedName>
</protein>
<proteinExistence type="predicted"/>